<dbReference type="Proteomes" id="UP001200557">
    <property type="component" value="Unassembled WGS sequence"/>
</dbReference>
<sequence>MMPVVRISDAALADLKLISKWLETDTPSKTVEKVVSKMMVDLGLERDEGEILREEGGVPGLSFTKVTKATIDGTELKNPKWNSVLIAVIEQVRKKIPSSEALSSHLQINGNEGRLEDHGYKFYPQLGISVQGQSAPDAWREVQRLAKKHSVSVRVGFQWRDNPKAEHPGQNGTLNVDP</sequence>
<dbReference type="NCBIfam" id="NF047386">
    <property type="entry name" value="T4SS_SepA_fam"/>
    <property type="match status" value="1"/>
</dbReference>
<name>A0ABS9D085_9RHOB</name>
<accession>A0ABS9D085</accession>
<reference evidence="1 2" key="1">
    <citation type="submission" date="2022-01" db="EMBL/GenBank/DDBJ databases">
        <title>Octadecabacter sp. nov., isolated from a marine alga.</title>
        <authorList>
            <person name="Jin M.S."/>
            <person name="Kim H.M."/>
            <person name="Han D.M."/>
            <person name="Jung J.J."/>
            <person name="Jeon C.O."/>
        </authorList>
    </citation>
    <scope>NUCLEOTIDE SEQUENCE [LARGE SCALE GENOMIC DNA]</scope>
    <source>
        <strain evidence="1 2">G9-8</strain>
    </source>
</reference>
<evidence type="ECO:0000313" key="2">
    <source>
        <dbReference type="Proteomes" id="UP001200557"/>
    </source>
</evidence>
<dbReference type="EMBL" id="JAKGAQ010000006">
    <property type="protein sequence ID" value="MCF2872935.1"/>
    <property type="molecule type" value="Genomic_DNA"/>
</dbReference>
<gene>
    <name evidence="1" type="ORF">L0664_17860</name>
</gene>
<proteinExistence type="predicted"/>
<comment type="caution">
    <text evidence="1">The sequence shown here is derived from an EMBL/GenBank/DDBJ whole genome shotgun (WGS) entry which is preliminary data.</text>
</comment>
<organism evidence="1 2">
    <name type="scientific">Octadecabacter dasysiphoniae</name>
    <dbReference type="NCBI Taxonomy" id="2909341"/>
    <lineage>
        <taxon>Bacteria</taxon>
        <taxon>Pseudomonadati</taxon>
        <taxon>Pseudomonadota</taxon>
        <taxon>Alphaproteobacteria</taxon>
        <taxon>Rhodobacterales</taxon>
        <taxon>Roseobacteraceae</taxon>
        <taxon>Octadecabacter</taxon>
    </lineage>
</organism>
<keyword evidence="2" id="KW-1185">Reference proteome</keyword>
<protein>
    <submittedName>
        <fullName evidence="1">Uncharacterized protein</fullName>
    </submittedName>
</protein>
<evidence type="ECO:0000313" key="1">
    <source>
        <dbReference type="EMBL" id="MCF2872935.1"/>
    </source>
</evidence>
<dbReference type="RefSeq" id="WP_235227265.1">
    <property type="nucleotide sequence ID" value="NZ_JAKGAQ010000006.1"/>
</dbReference>